<proteinExistence type="predicted"/>
<dbReference type="SUPFAM" id="SSF51556">
    <property type="entry name" value="Metallo-dependent hydrolases"/>
    <property type="match status" value="1"/>
</dbReference>
<dbReference type="EMBL" id="CASHTH010002130">
    <property type="protein sequence ID" value="CAI8025198.1"/>
    <property type="molecule type" value="Genomic_DNA"/>
</dbReference>
<sequence>MVEEAFKTGARAYASCLSGTAGPIFDLRAGLGGLEDEDMISPTTVFQGMTTWDPVMALPVTERMQSFRDPEVRRTLSIEAVETEGTHSYQAARGTRVMSFNRRWDLVQVYMGHYERNRKYSGKSVEQIAQEQGKGVMDAFLDLVLDDDLRTSFQVIDRNSDPEAQRQILGSPYTVIGTTDGGARPEKGDRTDYSTHLLSYWVREKQIMSVEDAVYRLTGKTALMHDLHDRGFLG</sequence>
<gene>
    <name evidence="1" type="ORF">GBAR_LOCUS14580</name>
</gene>
<accession>A0AA35S823</accession>
<organism evidence="1 2">
    <name type="scientific">Geodia barretti</name>
    <name type="common">Barrett's horny sponge</name>
    <dbReference type="NCBI Taxonomy" id="519541"/>
    <lineage>
        <taxon>Eukaryota</taxon>
        <taxon>Metazoa</taxon>
        <taxon>Porifera</taxon>
        <taxon>Demospongiae</taxon>
        <taxon>Heteroscleromorpha</taxon>
        <taxon>Tetractinellida</taxon>
        <taxon>Astrophorina</taxon>
        <taxon>Geodiidae</taxon>
        <taxon>Geodia</taxon>
    </lineage>
</organism>
<comment type="caution">
    <text evidence="1">The sequence shown here is derived from an EMBL/GenBank/DDBJ whole genome shotgun (WGS) entry which is preliminary data.</text>
</comment>
<keyword evidence="2" id="KW-1185">Reference proteome</keyword>
<evidence type="ECO:0000313" key="2">
    <source>
        <dbReference type="Proteomes" id="UP001174909"/>
    </source>
</evidence>
<protein>
    <submittedName>
        <fullName evidence="1">Uncharacterized protein</fullName>
    </submittedName>
</protein>
<dbReference type="Proteomes" id="UP001174909">
    <property type="component" value="Unassembled WGS sequence"/>
</dbReference>
<evidence type="ECO:0000313" key="1">
    <source>
        <dbReference type="EMBL" id="CAI8025198.1"/>
    </source>
</evidence>
<dbReference type="InterPro" id="IPR032466">
    <property type="entry name" value="Metal_Hydrolase"/>
</dbReference>
<dbReference type="Gene3D" id="3.20.20.140">
    <property type="entry name" value="Metal-dependent hydrolases"/>
    <property type="match status" value="1"/>
</dbReference>
<name>A0AA35S823_GEOBA</name>
<dbReference type="AlphaFoldDB" id="A0AA35S823"/>
<reference evidence="1" key="1">
    <citation type="submission" date="2023-03" db="EMBL/GenBank/DDBJ databases">
        <authorList>
            <person name="Steffen K."/>
            <person name="Cardenas P."/>
        </authorList>
    </citation>
    <scope>NUCLEOTIDE SEQUENCE</scope>
</reference>